<dbReference type="PROSITE" id="PS50883">
    <property type="entry name" value="EAL"/>
    <property type="match status" value="1"/>
</dbReference>
<dbReference type="InterPro" id="IPR001633">
    <property type="entry name" value="EAL_dom"/>
</dbReference>
<dbReference type="NCBIfam" id="TIGR00254">
    <property type="entry name" value="GGDEF"/>
    <property type="match status" value="1"/>
</dbReference>
<evidence type="ECO:0000259" key="3">
    <source>
        <dbReference type="PROSITE" id="PS50887"/>
    </source>
</evidence>
<dbReference type="Proteomes" id="UP001084650">
    <property type="component" value="Unassembled WGS sequence"/>
</dbReference>
<dbReference type="InterPro" id="IPR035919">
    <property type="entry name" value="EAL_sf"/>
</dbReference>
<organism evidence="4 5">
    <name type="scientific">Mycolicibacterium iranicum</name>
    <name type="common">Mycobacterium iranicum</name>
    <dbReference type="NCBI Taxonomy" id="912594"/>
    <lineage>
        <taxon>Bacteria</taxon>
        <taxon>Bacillati</taxon>
        <taxon>Actinomycetota</taxon>
        <taxon>Actinomycetes</taxon>
        <taxon>Mycobacteriales</taxon>
        <taxon>Mycobacteriaceae</taxon>
        <taxon>Mycolicibacterium</taxon>
    </lineage>
</organism>
<dbReference type="SMART" id="SM00267">
    <property type="entry name" value="GGDEF"/>
    <property type="match status" value="1"/>
</dbReference>
<feature type="transmembrane region" description="Helical" evidence="1">
    <location>
        <begin position="196"/>
        <end position="216"/>
    </location>
</feature>
<dbReference type="CDD" id="cd01949">
    <property type="entry name" value="GGDEF"/>
    <property type="match status" value="1"/>
</dbReference>
<dbReference type="EMBL" id="JAPQYE010000001">
    <property type="protein sequence ID" value="MCZ0726900.1"/>
    <property type="molecule type" value="Genomic_DNA"/>
</dbReference>
<dbReference type="InterPro" id="IPR029787">
    <property type="entry name" value="Nucleotide_cyclase"/>
</dbReference>
<feature type="transmembrane region" description="Helical" evidence="1">
    <location>
        <begin position="98"/>
        <end position="118"/>
    </location>
</feature>
<dbReference type="Gene3D" id="3.20.20.450">
    <property type="entry name" value="EAL domain"/>
    <property type="match status" value="1"/>
</dbReference>
<feature type="transmembrane region" description="Helical" evidence="1">
    <location>
        <begin position="7"/>
        <end position="24"/>
    </location>
</feature>
<dbReference type="InterPro" id="IPR043128">
    <property type="entry name" value="Rev_trsase/Diguanyl_cyclase"/>
</dbReference>
<feature type="transmembrane region" description="Helical" evidence="1">
    <location>
        <begin position="228"/>
        <end position="245"/>
    </location>
</feature>
<feature type="domain" description="GGDEF" evidence="3">
    <location>
        <begin position="353"/>
        <end position="486"/>
    </location>
</feature>
<dbReference type="Pfam" id="PF00990">
    <property type="entry name" value="GGDEF"/>
    <property type="match status" value="1"/>
</dbReference>
<feature type="transmembrane region" description="Helical" evidence="1">
    <location>
        <begin position="30"/>
        <end position="54"/>
    </location>
</feature>
<dbReference type="RefSeq" id="WP_268785183.1">
    <property type="nucleotide sequence ID" value="NZ_JAPQYE010000001.1"/>
</dbReference>
<protein>
    <submittedName>
        <fullName evidence="4">Bifunctional diguanylate cyclase/phosphodiesterase</fullName>
    </submittedName>
</protein>
<dbReference type="SUPFAM" id="SSF141868">
    <property type="entry name" value="EAL domain-like"/>
    <property type="match status" value="1"/>
</dbReference>
<feature type="transmembrane region" description="Helical" evidence="1">
    <location>
        <begin position="130"/>
        <end position="153"/>
    </location>
</feature>
<evidence type="ECO:0000313" key="5">
    <source>
        <dbReference type="Proteomes" id="UP001084650"/>
    </source>
</evidence>
<keyword evidence="5" id="KW-1185">Reference proteome</keyword>
<dbReference type="InterPro" id="IPR000160">
    <property type="entry name" value="GGDEF_dom"/>
</dbReference>
<accession>A0ABT4H9M9</accession>
<keyword evidence="1" id="KW-0472">Membrane</keyword>
<dbReference type="PANTHER" id="PTHR44757">
    <property type="entry name" value="DIGUANYLATE CYCLASE DGCP"/>
    <property type="match status" value="1"/>
</dbReference>
<dbReference type="PANTHER" id="PTHR44757:SF2">
    <property type="entry name" value="BIOFILM ARCHITECTURE MAINTENANCE PROTEIN MBAA"/>
    <property type="match status" value="1"/>
</dbReference>
<reference evidence="4" key="1">
    <citation type="submission" date="2022-12" db="EMBL/GenBank/DDBJ databases">
        <title>Whole genome sequence of Mycolicibacterium iranicum strain SBH312.</title>
        <authorList>
            <person name="Jani J."/>
            <person name="Arifin Mustapha Z."/>
            <person name="Ahmed K."/>
            <person name="Kai Ling C."/>
        </authorList>
    </citation>
    <scope>NUCLEOTIDE SEQUENCE</scope>
    <source>
        <strain evidence="4">SBH312</strain>
    </source>
</reference>
<feature type="transmembrane region" description="Helical" evidence="1">
    <location>
        <begin position="66"/>
        <end position="86"/>
    </location>
</feature>
<feature type="transmembrane region" description="Helical" evidence="1">
    <location>
        <begin position="266"/>
        <end position="284"/>
    </location>
</feature>
<dbReference type="Pfam" id="PF00563">
    <property type="entry name" value="EAL"/>
    <property type="match status" value="1"/>
</dbReference>
<dbReference type="PROSITE" id="PS50887">
    <property type="entry name" value="GGDEF"/>
    <property type="match status" value="1"/>
</dbReference>
<evidence type="ECO:0000313" key="4">
    <source>
        <dbReference type="EMBL" id="MCZ0726900.1"/>
    </source>
</evidence>
<keyword evidence="1" id="KW-0812">Transmembrane</keyword>
<sequence length="787" mass="84543">MPNLRGVTAGAAIVGVGYAAWLLSDWGGTPVIRIVDDAGLIFFAAFAAVCAAIASIRARGKARAGWASLAVGAAGWAAGEAAWCYYDLVLGEQPFPSWADAGYALFLAGAALCLWLMLSAHPLGIQLRIVLDGIIVGAAIFCAVWATLLAPAYTAQSAWVSADVLALSYPLVDIGLVTMATLLLSRAPASKRPMLVALAVGLMLITLSDTAFAYLISVGGYDDHHAIAIGWAWGFLCLGVAALVAPRNAFEASRGVAPTVSRAAVWLPYVPVVVSAAICTPVLIVGLGPVFIAAAVTVFAVTVRQFLVLADNGRLLGKVADQASRDPLTGLANRTIFQERLSYAMRLHQRHSMAVGVLVIDLDRFKTVNENFGHPTGDAVLIRVAERLAGTVRSTDTVARFGGDEFAVLLEGDADTARTLAHRVMRAFERPFHIAGEDLVVRPSVGLAVAPAGDSDITADELLGQADIAMNTAKRALSHELVVFEPHLDADGKVTAQRRDPAGFDGEWHDEGSERLLDELRYAIEHFELSVVYQPKFDLRTYEVRGLEALVRWPHPRRGLLTPNQFLPLVRQHGLMRSVTSLVLERALDDAAQWYRKGLGVPVAVNVFAPSISDPELPGQIIDALDRRDLPAGALIVEITEDLLLDNLAKTRMVVNKLRDKGIRVAIDDFGSGYSALWYLREFPVDEVKLDREFIAPILTHPASAAIVRAVVDLAHALGVTPVAEGVENAETANQLLEYGCEVAQGFFYSPPLPASAIEKLLESHKRALGADYESAGTSRSEIELMQ</sequence>
<dbReference type="InterPro" id="IPR052155">
    <property type="entry name" value="Biofilm_reg_signaling"/>
</dbReference>
<gene>
    <name evidence="4" type="ORF">OY187_02465</name>
</gene>
<dbReference type="CDD" id="cd01948">
    <property type="entry name" value="EAL"/>
    <property type="match status" value="1"/>
</dbReference>
<feature type="domain" description="EAL" evidence="2">
    <location>
        <begin position="513"/>
        <end position="766"/>
    </location>
</feature>
<dbReference type="SUPFAM" id="SSF55073">
    <property type="entry name" value="Nucleotide cyclase"/>
    <property type="match status" value="1"/>
</dbReference>
<keyword evidence="1" id="KW-1133">Transmembrane helix</keyword>
<proteinExistence type="predicted"/>
<feature type="transmembrane region" description="Helical" evidence="1">
    <location>
        <begin position="165"/>
        <end position="184"/>
    </location>
</feature>
<evidence type="ECO:0000256" key="1">
    <source>
        <dbReference type="SAM" id="Phobius"/>
    </source>
</evidence>
<name>A0ABT4H9M9_MYCIR</name>
<comment type="caution">
    <text evidence="4">The sequence shown here is derived from an EMBL/GenBank/DDBJ whole genome shotgun (WGS) entry which is preliminary data.</text>
</comment>
<dbReference type="SMART" id="SM00052">
    <property type="entry name" value="EAL"/>
    <property type="match status" value="1"/>
</dbReference>
<evidence type="ECO:0000259" key="2">
    <source>
        <dbReference type="PROSITE" id="PS50883"/>
    </source>
</evidence>
<dbReference type="Gene3D" id="3.30.70.270">
    <property type="match status" value="1"/>
</dbReference>